<dbReference type="GO" id="GO:0006261">
    <property type="term" value="P:DNA-templated DNA replication"/>
    <property type="evidence" value="ECO:0007669"/>
    <property type="project" value="InterPro"/>
</dbReference>
<feature type="domain" description="GINS subunit" evidence="7">
    <location>
        <begin position="124"/>
        <end position="185"/>
    </location>
</feature>
<evidence type="ECO:0000259" key="7">
    <source>
        <dbReference type="Pfam" id="PF05916"/>
    </source>
</evidence>
<dbReference type="SUPFAM" id="SSF160059">
    <property type="entry name" value="PriA/YqbF domain"/>
    <property type="match status" value="1"/>
</dbReference>
<dbReference type="InterPro" id="IPR038749">
    <property type="entry name" value="Sld5_GINS_A"/>
</dbReference>
<keyword evidence="5" id="KW-0539">Nucleus</keyword>
<sequence length="261" mass="30016">MEADDLYSQDLGPPLGESQGEFSSAQDAHLPSEAMDVKEQTTGRDGEIAEREYAEGASDSYDEVSEEEDVTEDDLSIMMRVWVNERNAPELLEYEGTTIENLMELVDFQNQRIQSQPAVIANILKMDVDRVKYLVRSYLRTRLAKIEKYALHYTREPRYRERLSQGELDYAKGFVALEEKHMRRSFLDQLPPHLRALDETSSNGLDMVAKPDVDSAVFCRVRTTVGEFQFDASEDPILMRRSNIFITRYSIIRDLLEDGKV</sequence>
<evidence type="ECO:0000256" key="4">
    <source>
        <dbReference type="ARBA" id="ARBA00022705"/>
    </source>
</evidence>
<dbReference type="CDD" id="cd21692">
    <property type="entry name" value="GINS_B_Sld5"/>
    <property type="match status" value="1"/>
</dbReference>
<comment type="subcellular location">
    <subcellularLocation>
        <location evidence="1">Nucleus</location>
    </subcellularLocation>
</comment>
<feature type="non-terminal residue" evidence="9">
    <location>
        <position position="1"/>
    </location>
</feature>
<keyword evidence="10" id="KW-1185">Reference proteome</keyword>
<dbReference type="Pfam" id="PF16922">
    <property type="entry name" value="SLD5_C"/>
    <property type="match status" value="1"/>
</dbReference>
<dbReference type="InterPro" id="IPR031633">
    <property type="entry name" value="SLD5_C"/>
</dbReference>
<reference evidence="9" key="1">
    <citation type="submission" date="2022-07" db="EMBL/GenBank/DDBJ databases">
        <title>Phylogenomic reconstructions and comparative analyses of Kickxellomycotina fungi.</title>
        <authorList>
            <person name="Reynolds N.K."/>
            <person name="Stajich J.E."/>
            <person name="Barry K."/>
            <person name="Grigoriev I.V."/>
            <person name="Crous P."/>
            <person name="Smith M.E."/>
        </authorList>
    </citation>
    <scope>NUCLEOTIDE SEQUENCE</scope>
    <source>
        <strain evidence="9">NRRL 1565</strain>
    </source>
</reference>
<feature type="compositionally biased region" description="Acidic residues" evidence="6">
    <location>
        <begin position="60"/>
        <end position="70"/>
    </location>
</feature>
<name>A0A9W8HVB6_9FUNG</name>
<dbReference type="SUPFAM" id="SSF158573">
    <property type="entry name" value="GINS helical bundle-like"/>
    <property type="match status" value="1"/>
</dbReference>
<evidence type="ECO:0000259" key="8">
    <source>
        <dbReference type="Pfam" id="PF16922"/>
    </source>
</evidence>
<dbReference type="PANTHER" id="PTHR21206:SF0">
    <property type="entry name" value="DNA REPLICATION COMPLEX GINS PROTEIN SLD5"/>
    <property type="match status" value="1"/>
</dbReference>
<dbReference type="Gene3D" id="1.20.58.1030">
    <property type="match status" value="1"/>
</dbReference>
<gene>
    <name evidence="9" type="primary">SLD5</name>
    <name evidence="9" type="ORF">H4R20_005609</name>
</gene>
<evidence type="ECO:0000256" key="3">
    <source>
        <dbReference type="ARBA" id="ARBA00014804"/>
    </source>
</evidence>
<accession>A0A9W8HVB6</accession>
<feature type="domain" description="DNA replication complex GINS protein SLD5 C-terminal" evidence="8">
    <location>
        <begin position="211"/>
        <end position="261"/>
    </location>
</feature>
<evidence type="ECO:0000256" key="2">
    <source>
        <dbReference type="ARBA" id="ARBA00008187"/>
    </source>
</evidence>
<feature type="compositionally biased region" description="Basic and acidic residues" evidence="6">
    <location>
        <begin position="35"/>
        <end position="54"/>
    </location>
</feature>
<organism evidence="9 10">
    <name type="scientific">Coemansia guatemalensis</name>
    <dbReference type="NCBI Taxonomy" id="2761395"/>
    <lineage>
        <taxon>Eukaryota</taxon>
        <taxon>Fungi</taxon>
        <taxon>Fungi incertae sedis</taxon>
        <taxon>Zoopagomycota</taxon>
        <taxon>Kickxellomycotina</taxon>
        <taxon>Kickxellomycetes</taxon>
        <taxon>Kickxellales</taxon>
        <taxon>Kickxellaceae</taxon>
        <taxon>Coemansia</taxon>
    </lineage>
</organism>
<evidence type="ECO:0000256" key="5">
    <source>
        <dbReference type="ARBA" id="ARBA00023242"/>
    </source>
</evidence>
<comment type="caution">
    <text evidence="9">The sequence shown here is derived from an EMBL/GenBank/DDBJ whole genome shotgun (WGS) entry which is preliminary data.</text>
</comment>
<dbReference type="Proteomes" id="UP001140094">
    <property type="component" value="Unassembled WGS sequence"/>
</dbReference>
<dbReference type="InterPro" id="IPR036224">
    <property type="entry name" value="GINS_bundle-like_dom_sf"/>
</dbReference>
<feature type="region of interest" description="Disordered" evidence="6">
    <location>
        <begin position="1"/>
        <end position="70"/>
    </location>
</feature>
<evidence type="ECO:0000256" key="1">
    <source>
        <dbReference type="ARBA" id="ARBA00004123"/>
    </source>
</evidence>
<dbReference type="GO" id="GO:0000811">
    <property type="term" value="C:GINS complex"/>
    <property type="evidence" value="ECO:0007669"/>
    <property type="project" value="TreeGrafter"/>
</dbReference>
<dbReference type="AlphaFoldDB" id="A0A9W8HVB6"/>
<dbReference type="CDD" id="cd11711">
    <property type="entry name" value="GINS_A_Sld5"/>
    <property type="match status" value="1"/>
</dbReference>
<dbReference type="PANTHER" id="PTHR21206">
    <property type="entry name" value="SLD5 PROTEIN"/>
    <property type="match status" value="1"/>
</dbReference>
<proteinExistence type="inferred from homology"/>
<dbReference type="EMBL" id="JANBUO010001971">
    <property type="protein sequence ID" value="KAJ2796193.1"/>
    <property type="molecule type" value="Genomic_DNA"/>
</dbReference>
<evidence type="ECO:0000256" key="6">
    <source>
        <dbReference type="SAM" id="MobiDB-lite"/>
    </source>
</evidence>
<comment type="similarity">
    <text evidence="2">Belongs to the GINS4/SLD5 family.</text>
</comment>
<evidence type="ECO:0000313" key="9">
    <source>
        <dbReference type="EMBL" id="KAJ2796193.1"/>
    </source>
</evidence>
<protein>
    <recommendedName>
        <fullName evidence="3">DNA replication complex GINS protein SLD5</fullName>
    </recommendedName>
</protein>
<keyword evidence="4" id="KW-0235">DNA replication</keyword>
<dbReference type="InterPro" id="IPR008591">
    <property type="entry name" value="GINS_Sld5"/>
</dbReference>
<dbReference type="OrthoDB" id="338231at2759"/>
<dbReference type="InterPro" id="IPR021151">
    <property type="entry name" value="GINS_A"/>
</dbReference>
<dbReference type="GO" id="GO:0000727">
    <property type="term" value="P:double-strand break repair via break-induced replication"/>
    <property type="evidence" value="ECO:0007669"/>
    <property type="project" value="TreeGrafter"/>
</dbReference>
<evidence type="ECO:0000313" key="10">
    <source>
        <dbReference type="Proteomes" id="UP001140094"/>
    </source>
</evidence>
<dbReference type="Pfam" id="PF05916">
    <property type="entry name" value="Sld5"/>
    <property type="match status" value="1"/>
</dbReference>